<dbReference type="KEGG" id="abaw:D5400_07330"/>
<dbReference type="InterPro" id="IPR050327">
    <property type="entry name" value="Proton-linked_MCT"/>
</dbReference>
<feature type="transmembrane region" description="Helical" evidence="4">
    <location>
        <begin position="316"/>
        <end position="339"/>
    </location>
</feature>
<dbReference type="PROSITE" id="PS50850">
    <property type="entry name" value="MFS"/>
    <property type="match status" value="1"/>
</dbReference>
<name>A0A3S9B9Q1_9HYPH</name>
<evidence type="ECO:0000313" key="7">
    <source>
        <dbReference type="Proteomes" id="UP000268192"/>
    </source>
</evidence>
<feature type="transmembrane region" description="Helical" evidence="4">
    <location>
        <begin position="73"/>
        <end position="97"/>
    </location>
</feature>
<dbReference type="InterPro" id="IPR011701">
    <property type="entry name" value="MFS"/>
</dbReference>
<feature type="transmembrane region" description="Helical" evidence="4">
    <location>
        <begin position="140"/>
        <end position="160"/>
    </location>
</feature>
<evidence type="ECO:0000256" key="3">
    <source>
        <dbReference type="ARBA" id="ARBA00023136"/>
    </source>
</evidence>
<organism evidence="6 7">
    <name type="scientific">Georhizobium profundi</name>
    <dbReference type="NCBI Taxonomy" id="2341112"/>
    <lineage>
        <taxon>Bacteria</taxon>
        <taxon>Pseudomonadati</taxon>
        <taxon>Pseudomonadota</taxon>
        <taxon>Alphaproteobacteria</taxon>
        <taxon>Hyphomicrobiales</taxon>
        <taxon>Rhizobiaceae</taxon>
        <taxon>Georhizobium</taxon>
    </lineage>
</organism>
<evidence type="ECO:0000256" key="4">
    <source>
        <dbReference type="SAM" id="Phobius"/>
    </source>
</evidence>
<keyword evidence="1 4" id="KW-0812">Transmembrane</keyword>
<dbReference type="InterPro" id="IPR036259">
    <property type="entry name" value="MFS_trans_sf"/>
</dbReference>
<dbReference type="OrthoDB" id="9796632at2"/>
<dbReference type="PANTHER" id="PTHR11360">
    <property type="entry name" value="MONOCARBOXYLATE TRANSPORTER"/>
    <property type="match status" value="1"/>
</dbReference>
<feature type="transmembrane region" description="Helical" evidence="4">
    <location>
        <begin position="109"/>
        <end position="128"/>
    </location>
</feature>
<dbReference type="Gene3D" id="1.20.1250.20">
    <property type="entry name" value="MFS general substrate transporter like domains"/>
    <property type="match status" value="2"/>
</dbReference>
<evidence type="ECO:0000259" key="5">
    <source>
        <dbReference type="PROSITE" id="PS50850"/>
    </source>
</evidence>
<feature type="transmembrane region" description="Helical" evidence="4">
    <location>
        <begin position="23"/>
        <end position="40"/>
    </location>
</feature>
<feature type="transmembrane region" description="Helical" evidence="4">
    <location>
        <begin position="258"/>
        <end position="276"/>
    </location>
</feature>
<feature type="transmembrane region" description="Helical" evidence="4">
    <location>
        <begin position="282"/>
        <end position="304"/>
    </location>
</feature>
<feature type="transmembrane region" description="Helical" evidence="4">
    <location>
        <begin position="47"/>
        <end position="67"/>
    </location>
</feature>
<dbReference type="Proteomes" id="UP000268192">
    <property type="component" value="Chromosome"/>
</dbReference>
<dbReference type="Pfam" id="PF07690">
    <property type="entry name" value="MFS_1"/>
    <property type="match status" value="1"/>
</dbReference>
<reference evidence="6 7" key="1">
    <citation type="submission" date="2018-09" db="EMBL/GenBank/DDBJ databases">
        <title>Marinorhizobium profundi gen. nov., sp. nov., isolated from a deep-sea sediment sample from the New Britain Trench and proposal of Marinorhizobiaceae fam. nov. in the order Rhizobiales of the class Alphaproteobacteria.</title>
        <authorList>
            <person name="Cao J."/>
        </authorList>
    </citation>
    <scope>NUCLEOTIDE SEQUENCE [LARGE SCALE GENOMIC DNA]</scope>
    <source>
        <strain evidence="6 7">WS11</strain>
    </source>
</reference>
<dbReference type="PANTHER" id="PTHR11360:SF290">
    <property type="entry name" value="MONOCARBOXYLATE MFS PERMEASE"/>
    <property type="match status" value="1"/>
</dbReference>
<dbReference type="AlphaFoldDB" id="A0A3S9B9Q1"/>
<dbReference type="SUPFAM" id="SSF103473">
    <property type="entry name" value="MFS general substrate transporter"/>
    <property type="match status" value="1"/>
</dbReference>
<keyword evidence="2 4" id="KW-1133">Transmembrane helix</keyword>
<proteinExistence type="predicted"/>
<evidence type="ECO:0000256" key="1">
    <source>
        <dbReference type="ARBA" id="ARBA00022692"/>
    </source>
</evidence>
<dbReference type="InterPro" id="IPR020846">
    <property type="entry name" value="MFS_dom"/>
</dbReference>
<keyword evidence="7" id="KW-1185">Reference proteome</keyword>
<feature type="domain" description="Major facilitator superfamily (MFS) profile" evidence="5">
    <location>
        <begin position="1"/>
        <end position="371"/>
    </location>
</feature>
<gene>
    <name evidence="6" type="ORF">D5400_07330</name>
</gene>
<dbReference type="GO" id="GO:0022857">
    <property type="term" value="F:transmembrane transporter activity"/>
    <property type="evidence" value="ECO:0007669"/>
    <property type="project" value="InterPro"/>
</dbReference>
<evidence type="ECO:0000313" key="6">
    <source>
        <dbReference type="EMBL" id="AZN73647.1"/>
    </source>
</evidence>
<feature type="transmembrane region" description="Helical" evidence="4">
    <location>
        <begin position="345"/>
        <end position="367"/>
    </location>
</feature>
<evidence type="ECO:0000256" key="2">
    <source>
        <dbReference type="ARBA" id="ARBA00022989"/>
    </source>
</evidence>
<feature type="transmembrane region" description="Helical" evidence="4">
    <location>
        <begin position="221"/>
        <end position="246"/>
    </location>
</feature>
<sequence>MWSVILVMPAVEAEFAVSRSMASMPYTATMLGFAVGNLLLGRVVDRFGIAPCLLGAALALAIGFAGAAMAPSLIVFTMIQGFLIGIGTAASFGPLIADVSHWFRRRRGIAVAAAASGNYLAGSIWPLLLKDIIAVEGWRTAYFTIAVISLCVMIPGALLLRPRIPANFTADANRVGIDPATGQRMTLTPRQLQWLLAVAGVGCCVAMSMPQVHIVALCADLGYGVTAGAEMLAVMVAGGVVSRLLSGVLADKIGGIRTLLLGTIGQLIALTLYLPSDGLTSLYVVSLVFGLSQGGIVPSYAIIVREYLPAEEAGRRVGIVIMATVLGMALGGWLSGAIYQWTGSYHAAFINGIAWNVLNVAIITFIMMRSRGSPSVPATA</sequence>
<keyword evidence="3 4" id="KW-0472">Membrane</keyword>
<accession>A0A3S9B9Q1</accession>
<feature type="transmembrane region" description="Helical" evidence="4">
    <location>
        <begin position="194"/>
        <end position="215"/>
    </location>
</feature>
<dbReference type="EMBL" id="CP032509">
    <property type="protein sequence ID" value="AZN73647.1"/>
    <property type="molecule type" value="Genomic_DNA"/>
</dbReference>
<protein>
    <submittedName>
        <fullName evidence="6">MFS transporter</fullName>
    </submittedName>
</protein>